<evidence type="ECO:0000256" key="1">
    <source>
        <dbReference type="SAM" id="MobiDB-lite"/>
    </source>
</evidence>
<protein>
    <submittedName>
        <fullName evidence="2">Uncharacterized protein</fullName>
    </submittedName>
</protein>
<evidence type="ECO:0000313" key="3">
    <source>
        <dbReference type="Proteomes" id="UP001470230"/>
    </source>
</evidence>
<evidence type="ECO:0000313" key="2">
    <source>
        <dbReference type="EMBL" id="KAK8854005.1"/>
    </source>
</evidence>
<dbReference type="EMBL" id="JAPFFF010000021">
    <property type="protein sequence ID" value="KAK8854005.1"/>
    <property type="molecule type" value="Genomic_DNA"/>
</dbReference>
<feature type="region of interest" description="Disordered" evidence="1">
    <location>
        <begin position="649"/>
        <end position="773"/>
    </location>
</feature>
<dbReference type="Proteomes" id="UP001470230">
    <property type="component" value="Unassembled WGS sequence"/>
</dbReference>
<gene>
    <name evidence="2" type="ORF">M9Y10_016554</name>
</gene>
<keyword evidence="3" id="KW-1185">Reference proteome</keyword>
<proteinExistence type="predicted"/>
<name>A0ABR2HWJ2_9EUKA</name>
<feature type="compositionally biased region" description="Polar residues" evidence="1">
    <location>
        <begin position="712"/>
        <end position="773"/>
    </location>
</feature>
<reference evidence="2 3" key="1">
    <citation type="submission" date="2024-04" db="EMBL/GenBank/DDBJ databases">
        <title>Tritrichomonas musculus Genome.</title>
        <authorList>
            <person name="Alves-Ferreira E."/>
            <person name="Grigg M."/>
            <person name="Lorenzi H."/>
            <person name="Galac M."/>
        </authorList>
    </citation>
    <scope>NUCLEOTIDE SEQUENCE [LARGE SCALE GENOMIC DNA]</scope>
    <source>
        <strain evidence="2 3">EAF2021</strain>
    </source>
</reference>
<sequence>MFLKSRVLKNDLTQKIQENDDYPLEKILLHKDLSNTIRNESDTLYDRIFLKNWFEEIINYALFDKPPPEEYEKDNGIKQINHNASNFLENCGRKFMKLLKLDMDKKDPKYLINCVSRFISSDETSVNTDRMYAGHFQRFIENFFRWDAFSGHQDDLIVELIPFLIKKCRILAYQQLLTRIISDFSTKLGGDICYPIISKMLYHSYLAVKFIRIQLDESADYSTNLLSQSAIFNNLSQLRKEGIDKIDMQPLNLGKKPIPLLDLIFDDNNDLVQNEDDNAEIKINWKPGTVPDNEQIPHYENTEDAEMEAYLLIMSIRMSLYDLTEIIDYFRNDEENKYSLIEALFYCGTRCDVKSIISLEAFRLLDIIFNGSVGMSIEPWKTLEEDKMDLPFYPKYADNFVFDPSNLTYKMIHALPIFWNHRYNITGKNKYKMTLLEKKGNNVSDYYADLEGIDLKNQTRGRQEGETAVEILQPCLLCEPPISSTLIYTVTNIFIQLSKERKKLNEDENQTKEKRDRMLTIDCILYDFYGHHFDFENKENVRIVDLINDIVPLPSTDLYYYEDEEKPRRVPLNGFVFDFFLRLNNSEKINVFFEIGHKVIFSAMTHSQVMNDISTFTKTIMQLDNSLNYDLLPEYILYNIPIHSDFYFGDDEDEDNQPNKDQEPKKKRKMVIVDELSLVKKKKKKKKKPHAITPQVDKEESDKSERSDDQDQSNSQYAQNNQDSPNSQNWINNQNMTNDQNLPNNQNMTNDQNLPNNQNMTNDQNLSNNQNEL</sequence>
<feature type="compositionally biased region" description="Basic residues" evidence="1">
    <location>
        <begin position="679"/>
        <end position="690"/>
    </location>
</feature>
<accession>A0ABR2HWJ2</accession>
<feature type="compositionally biased region" description="Basic and acidic residues" evidence="1">
    <location>
        <begin position="696"/>
        <end position="709"/>
    </location>
</feature>
<organism evidence="2 3">
    <name type="scientific">Tritrichomonas musculus</name>
    <dbReference type="NCBI Taxonomy" id="1915356"/>
    <lineage>
        <taxon>Eukaryota</taxon>
        <taxon>Metamonada</taxon>
        <taxon>Parabasalia</taxon>
        <taxon>Tritrichomonadida</taxon>
        <taxon>Tritrichomonadidae</taxon>
        <taxon>Tritrichomonas</taxon>
    </lineage>
</organism>
<comment type="caution">
    <text evidence="2">The sequence shown here is derived from an EMBL/GenBank/DDBJ whole genome shotgun (WGS) entry which is preliminary data.</text>
</comment>